<dbReference type="InterPro" id="IPR036388">
    <property type="entry name" value="WH-like_DNA-bd_sf"/>
</dbReference>
<evidence type="ECO:0000313" key="8">
    <source>
        <dbReference type="Proteomes" id="UP000646523"/>
    </source>
</evidence>
<dbReference type="InterPro" id="IPR005158">
    <property type="entry name" value="BTAD"/>
</dbReference>
<dbReference type="InterPro" id="IPR011990">
    <property type="entry name" value="TPR-like_helical_dom_sf"/>
</dbReference>
<dbReference type="Gene3D" id="1.25.40.10">
    <property type="entry name" value="Tetratricopeptide repeat domain"/>
    <property type="match status" value="1"/>
</dbReference>
<evidence type="ECO:0000256" key="2">
    <source>
        <dbReference type="ARBA" id="ARBA00023015"/>
    </source>
</evidence>
<dbReference type="Gene3D" id="1.10.10.10">
    <property type="entry name" value="Winged helix-like DNA-binding domain superfamily/Winged helix DNA-binding domain"/>
    <property type="match status" value="1"/>
</dbReference>
<evidence type="ECO:0000256" key="5">
    <source>
        <dbReference type="PROSITE-ProRule" id="PRU01091"/>
    </source>
</evidence>
<name>A0A917Z1C8_9ACTN</name>
<dbReference type="InterPro" id="IPR051677">
    <property type="entry name" value="AfsR-DnrI-RedD_regulator"/>
</dbReference>
<dbReference type="PANTHER" id="PTHR35807:SF1">
    <property type="entry name" value="TRANSCRIPTIONAL REGULATOR REDD"/>
    <property type="match status" value="1"/>
</dbReference>
<dbReference type="SMART" id="SM00862">
    <property type="entry name" value="Trans_reg_C"/>
    <property type="match status" value="1"/>
</dbReference>
<dbReference type="InterPro" id="IPR016032">
    <property type="entry name" value="Sig_transdc_resp-reg_C-effctor"/>
</dbReference>
<comment type="similarity">
    <text evidence="1">Belongs to the AfsR/DnrI/RedD regulatory family.</text>
</comment>
<dbReference type="InterPro" id="IPR001867">
    <property type="entry name" value="OmpR/PhoB-type_DNA-bd"/>
</dbReference>
<reference evidence="7" key="1">
    <citation type="journal article" date="2014" name="Int. J. Syst. Evol. Microbiol.">
        <title>Complete genome sequence of Corynebacterium casei LMG S-19264T (=DSM 44701T), isolated from a smear-ripened cheese.</title>
        <authorList>
            <consortium name="US DOE Joint Genome Institute (JGI-PGF)"/>
            <person name="Walter F."/>
            <person name="Albersmeier A."/>
            <person name="Kalinowski J."/>
            <person name="Ruckert C."/>
        </authorList>
    </citation>
    <scope>NUCLEOTIDE SEQUENCE</scope>
    <source>
        <strain evidence="7">CGMCC 4.7368</strain>
    </source>
</reference>
<dbReference type="GO" id="GO:0000160">
    <property type="term" value="P:phosphorelay signal transduction system"/>
    <property type="evidence" value="ECO:0007669"/>
    <property type="project" value="InterPro"/>
</dbReference>
<proteinExistence type="inferred from homology"/>
<dbReference type="CDD" id="cd15831">
    <property type="entry name" value="BTAD"/>
    <property type="match status" value="1"/>
</dbReference>
<dbReference type="PANTHER" id="PTHR35807">
    <property type="entry name" value="TRANSCRIPTIONAL REGULATOR REDD-RELATED"/>
    <property type="match status" value="1"/>
</dbReference>
<keyword evidence="4" id="KW-0804">Transcription</keyword>
<organism evidence="7 8">
    <name type="scientific">Nonomuraea cavernae</name>
    <dbReference type="NCBI Taxonomy" id="2045107"/>
    <lineage>
        <taxon>Bacteria</taxon>
        <taxon>Bacillati</taxon>
        <taxon>Actinomycetota</taxon>
        <taxon>Actinomycetes</taxon>
        <taxon>Streptosporangiales</taxon>
        <taxon>Streptosporangiaceae</taxon>
        <taxon>Nonomuraea</taxon>
    </lineage>
</organism>
<comment type="caution">
    <text evidence="7">The sequence shown here is derived from an EMBL/GenBank/DDBJ whole genome shotgun (WGS) entry which is preliminary data.</text>
</comment>
<dbReference type="SMART" id="SM01043">
    <property type="entry name" value="BTAD"/>
    <property type="match status" value="1"/>
</dbReference>
<dbReference type="SUPFAM" id="SSF46894">
    <property type="entry name" value="C-terminal effector domain of the bipartite response regulators"/>
    <property type="match status" value="1"/>
</dbReference>
<dbReference type="EMBL" id="BMNH01000008">
    <property type="protein sequence ID" value="GGO70268.1"/>
    <property type="molecule type" value="Genomic_DNA"/>
</dbReference>
<sequence length="288" mass="31573">MQFGILGALEVRDGNDQLPLRSIKQRSLLAMLLCHRGTVAGSDALVDALWGTDAGEAGAGRLRLQIHRLRQTLGAGVPITHESTGYLMRLPGDAVDAWRFEALVRRGRRALGAKDLAKGSDLLRAGLDNWRGPALSGLHDIPLLRLHATRLEEERLAALADRVDADLRLRRHAGLIGELTVLVREYPLQERFRGQLMIALYATGRQAEALEVYQDGRRILSSELGLEPSPELRRLQLAILSSDPALVVAPASGHGHARRGRCHHRRDRRTNCPVCARRSGTDGHGLAG</sequence>
<dbReference type="PROSITE" id="PS51755">
    <property type="entry name" value="OMPR_PHOB"/>
    <property type="match status" value="1"/>
</dbReference>
<keyword evidence="2" id="KW-0805">Transcription regulation</keyword>
<keyword evidence="8" id="KW-1185">Reference proteome</keyword>
<dbReference type="Pfam" id="PF03704">
    <property type="entry name" value="BTAD"/>
    <property type="match status" value="1"/>
</dbReference>
<reference evidence="7" key="2">
    <citation type="submission" date="2020-09" db="EMBL/GenBank/DDBJ databases">
        <authorList>
            <person name="Sun Q."/>
            <person name="Zhou Y."/>
        </authorList>
    </citation>
    <scope>NUCLEOTIDE SEQUENCE</scope>
    <source>
        <strain evidence="7">CGMCC 4.7368</strain>
    </source>
</reference>
<accession>A0A917Z1C8</accession>
<evidence type="ECO:0000256" key="4">
    <source>
        <dbReference type="ARBA" id="ARBA00023163"/>
    </source>
</evidence>
<dbReference type="AlphaFoldDB" id="A0A917Z1C8"/>
<dbReference type="Pfam" id="PF00486">
    <property type="entry name" value="Trans_reg_C"/>
    <property type="match status" value="1"/>
</dbReference>
<dbReference type="Proteomes" id="UP000646523">
    <property type="component" value="Unassembled WGS sequence"/>
</dbReference>
<protein>
    <recommendedName>
        <fullName evidence="6">OmpR/PhoB-type domain-containing protein</fullName>
    </recommendedName>
</protein>
<evidence type="ECO:0000259" key="6">
    <source>
        <dbReference type="PROSITE" id="PS51755"/>
    </source>
</evidence>
<dbReference type="SUPFAM" id="SSF48452">
    <property type="entry name" value="TPR-like"/>
    <property type="match status" value="1"/>
</dbReference>
<feature type="domain" description="OmpR/PhoB-type" evidence="6">
    <location>
        <begin position="1"/>
        <end position="90"/>
    </location>
</feature>
<evidence type="ECO:0000256" key="3">
    <source>
        <dbReference type="ARBA" id="ARBA00023125"/>
    </source>
</evidence>
<dbReference type="RefSeq" id="WP_189125007.1">
    <property type="nucleotide sequence ID" value="NZ_BMNH01000008.1"/>
</dbReference>
<dbReference type="GO" id="GO:0006355">
    <property type="term" value="P:regulation of DNA-templated transcription"/>
    <property type="evidence" value="ECO:0007669"/>
    <property type="project" value="InterPro"/>
</dbReference>
<evidence type="ECO:0000256" key="1">
    <source>
        <dbReference type="ARBA" id="ARBA00005820"/>
    </source>
</evidence>
<gene>
    <name evidence="7" type="ORF">GCM10012289_33320</name>
</gene>
<keyword evidence="3 5" id="KW-0238">DNA-binding</keyword>
<feature type="DNA-binding region" description="OmpR/PhoB-type" evidence="5">
    <location>
        <begin position="1"/>
        <end position="90"/>
    </location>
</feature>
<evidence type="ECO:0000313" key="7">
    <source>
        <dbReference type="EMBL" id="GGO70268.1"/>
    </source>
</evidence>
<dbReference type="GO" id="GO:0003677">
    <property type="term" value="F:DNA binding"/>
    <property type="evidence" value="ECO:0007669"/>
    <property type="project" value="UniProtKB-UniRule"/>
</dbReference>